<dbReference type="InterPro" id="IPR020843">
    <property type="entry name" value="ER"/>
</dbReference>
<gene>
    <name evidence="4" type="ORF">AAFH96_30740</name>
</gene>
<dbReference type="SMART" id="SM00829">
    <property type="entry name" value="PKS_ER"/>
    <property type="match status" value="1"/>
</dbReference>
<keyword evidence="5" id="KW-1185">Reference proteome</keyword>
<dbReference type="SUPFAM" id="SSF51735">
    <property type="entry name" value="NAD(P)-binding Rossmann-fold domains"/>
    <property type="match status" value="1"/>
</dbReference>
<dbReference type="PANTHER" id="PTHR48106">
    <property type="entry name" value="QUINONE OXIDOREDUCTASE PIG3-RELATED"/>
    <property type="match status" value="1"/>
</dbReference>
<dbReference type="Gene3D" id="3.40.50.720">
    <property type="entry name" value="NAD(P)-binding Rossmann-like Domain"/>
    <property type="match status" value="1"/>
</dbReference>
<dbReference type="NCBIfam" id="TIGR02824">
    <property type="entry name" value="quinone_pig3"/>
    <property type="match status" value="1"/>
</dbReference>
<organism evidence="4 5">
    <name type="scientific">Polymorphospora lycopeni</name>
    <dbReference type="NCBI Taxonomy" id="3140240"/>
    <lineage>
        <taxon>Bacteria</taxon>
        <taxon>Bacillati</taxon>
        <taxon>Actinomycetota</taxon>
        <taxon>Actinomycetes</taxon>
        <taxon>Micromonosporales</taxon>
        <taxon>Micromonosporaceae</taxon>
        <taxon>Polymorphospora</taxon>
    </lineage>
</organism>
<dbReference type="RefSeq" id="WP_375736529.1">
    <property type="nucleotide sequence ID" value="NZ_JBCGDC010000144.1"/>
</dbReference>
<dbReference type="InterPro" id="IPR011032">
    <property type="entry name" value="GroES-like_sf"/>
</dbReference>
<dbReference type="InterPro" id="IPR013149">
    <property type="entry name" value="ADH-like_C"/>
</dbReference>
<dbReference type="InterPro" id="IPR013154">
    <property type="entry name" value="ADH-like_N"/>
</dbReference>
<evidence type="ECO:0000259" key="3">
    <source>
        <dbReference type="SMART" id="SM00829"/>
    </source>
</evidence>
<dbReference type="InterPro" id="IPR014189">
    <property type="entry name" value="Quinone_OxRdtase_PIG3"/>
</dbReference>
<protein>
    <submittedName>
        <fullName evidence="4">NAD(P)H-quinone oxidoreductase</fullName>
    </submittedName>
</protein>
<feature type="domain" description="Enoyl reductase (ER)" evidence="3">
    <location>
        <begin position="10"/>
        <end position="323"/>
    </location>
</feature>
<dbReference type="EMBL" id="JBCGDC010000144">
    <property type="protein sequence ID" value="MFB6397435.1"/>
    <property type="molecule type" value="Genomic_DNA"/>
</dbReference>
<dbReference type="InterPro" id="IPR036291">
    <property type="entry name" value="NAD(P)-bd_dom_sf"/>
</dbReference>
<dbReference type="SUPFAM" id="SSF50129">
    <property type="entry name" value="GroES-like"/>
    <property type="match status" value="1"/>
</dbReference>
<dbReference type="PANTHER" id="PTHR48106:SF8">
    <property type="entry name" value="OS02G0805600 PROTEIN"/>
    <property type="match status" value="1"/>
</dbReference>
<keyword evidence="2" id="KW-0560">Oxidoreductase</keyword>
<proteinExistence type="predicted"/>
<dbReference type="Pfam" id="PF00107">
    <property type="entry name" value="ADH_zinc_N"/>
    <property type="match status" value="1"/>
</dbReference>
<evidence type="ECO:0000256" key="1">
    <source>
        <dbReference type="ARBA" id="ARBA00022857"/>
    </source>
</evidence>
<dbReference type="Gene3D" id="3.90.180.10">
    <property type="entry name" value="Medium-chain alcohol dehydrogenases, catalytic domain"/>
    <property type="match status" value="1"/>
</dbReference>
<dbReference type="CDD" id="cd05276">
    <property type="entry name" value="p53_inducible_oxidoreductase"/>
    <property type="match status" value="1"/>
</dbReference>
<evidence type="ECO:0000313" key="5">
    <source>
        <dbReference type="Proteomes" id="UP001582793"/>
    </source>
</evidence>
<evidence type="ECO:0000256" key="2">
    <source>
        <dbReference type="ARBA" id="ARBA00023002"/>
    </source>
</evidence>
<accession>A0ABV5CZK7</accession>
<comment type="caution">
    <text evidence="4">The sequence shown here is derived from an EMBL/GenBank/DDBJ whole genome shotgun (WGS) entry which is preliminary data.</text>
</comment>
<dbReference type="Pfam" id="PF08240">
    <property type="entry name" value="ADH_N"/>
    <property type="match status" value="1"/>
</dbReference>
<reference evidence="4 5" key="1">
    <citation type="submission" date="2024-04" db="EMBL/GenBank/DDBJ databases">
        <title>Polymorphospora sp. isolated from Baiyangdian Lake in Xiong'an New Area.</title>
        <authorList>
            <person name="Zhang X."/>
            <person name="Liu J."/>
        </authorList>
    </citation>
    <scope>NUCLEOTIDE SEQUENCE [LARGE SCALE GENOMIC DNA]</scope>
    <source>
        <strain evidence="4 5">2-325</strain>
    </source>
</reference>
<evidence type="ECO:0000313" key="4">
    <source>
        <dbReference type="EMBL" id="MFB6397435.1"/>
    </source>
</evidence>
<sequence>MKAIEITRYGEPEVLHWREVPDPTPAPGEVVIEIAATAVNRADILQRQGRYDPPPGAPIYPGLECSGRIVALGEAVSDWAIGDQVCALLAGGGYAEYVAVPASQLLPIPTGVDLYTAAGLPEVSCTVESNLFQVAGLRSGDTLLVHGGASGIGTFAIQRATAEGIRVLVTAGTPRKLARCRELGADVAISYHTEDFVARVREQTGDRGVDVVLDMVGGAYLSRNVEVLALGGRLVVIGLQGGDRAELDLGQLQRKRASVTATTLRARPIAEKAEIVQAVRKRVWPLIENGQIRPQTDRTLPITEVAEAHRILEASGHIGKIILTVRSQ</sequence>
<keyword evidence="1" id="KW-0521">NADP</keyword>
<dbReference type="Proteomes" id="UP001582793">
    <property type="component" value="Unassembled WGS sequence"/>
</dbReference>
<name>A0ABV5CZK7_9ACTN</name>